<dbReference type="EMBL" id="RBAM01000015">
    <property type="protein sequence ID" value="RKN64409.1"/>
    <property type="molecule type" value="Genomic_DNA"/>
</dbReference>
<feature type="compositionally biased region" description="Low complexity" evidence="1">
    <location>
        <begin position="649"/>
        <end position="658"/>
    </location>
</feature>
<dbReference type="RefSeq" id="WP_120758516.1">
    <property type="nucleotide sequence ID" value="NZ_RBAM01000015.1"/>
</dbReference>
<feature type="region of interest" description="Disordered" evidence="1">
    <location>
        <begin position="922"/>
        <end position="948"/>
    </location>
</feature>
<dbReference type="PANTHER" id="PTHR48125">
    <property type="entry name" value="LP07818P1"/>
    <property type="match status" value="1"/>
</dbReference>
<feature type="compositionally biased region" description="Low complexity" evidence="1">
    <location>
        <begin position="801"/>
        <end position="831"/>
    </location>
</feature>
<feature type="region of interest" description="Disordered" evidence="1">
    <location>
        <begin position="1597"/>
        <end position="1622"/>
    </location>
</feature>
<feature type="region of interest" description="Disordered" evidence="1">
    <location>
        <begin position="2253"/>
        <end position="2326"/>
    </location>
</feature>
<dbReference type="PANTHER" id="PTHR48125:SF10">
    <property type="entry name" value="OS12G0136300 PROTEIN"/>
    <property type="match status" value="1"/>
</dbReference>
<evidence type="ECO:0000256" key="1">
    <source>
        <dbReference type="SAM" id="MobiDB-lite"/>
    </source>
</evidence>
<organism evidence="3 4">
    <name type="scientific">Streptomyces klenkii</name>
    <dbReference type="NCBI Taxonomy" id="1420899"/>
    <lineage>
        <taxon>Bacteria</taxon>
        <taxon>Bacillati</taxon>
        <taxon>Actinomycetota</taxon>
        <taxon>Actinomycetes</taxon>
        <taxon>Kitasatosporales</taxon>
        <taxon>Streptomycetaceae</taxon>
        <taxon>Streptomyces</taxon>
    </lineage>
</organism>
<protein>
    <submittedName>
        <fullName evidence="3">Uncharacterized protein</fullName>
    </submittedName>
</protein>
<feature type="region of interest" description="Disordered" evidence="1">
    <location>
        <begin position="799"/>
        <end position="869"/>
    </location>
</feature>
<proteinExistence type="predicted"/>
<name>A0A3B0AVM4_9ACTN</name>
<keyword evidence="4" id="KW-1185">Reference proteome</keyword>
<feature type="compositionally biased region" description="Gly residues" evidence="1">
    <location>
        <begin position="2751"/>
        <end position="2769"/>
    </location>
</feature>
<keyword evidence="2" id="KW-1133">Transmembrane helix</keyword>
<feature type="region of interest" description="Disordered" evidence="1">
    <location>
        <begin position="1667"/>
        <end position="1705"/>
    </location>
</feature>
<sequence length="2778" mass="291546">MATRPGDWNAVGLSGDPVPGDPAVINGLADAMRRLADTAGTIHDGLNALQDTSAQGQRFIGKTAEALRGKVDEHLNKFAGSVRESFLLAEAAMRAYATAVATAQSAADQALNAAQGMAQDDPLRQGLTDRVNNARSELNAAVTQLSHQLTEAGQRMQMPVSNCELFWEAFEILTIIVSILAIFTGGLLGILAWAMNAVNFIKVAVDFSQGKATGLQLGLAFLGILFPSTKGIGGTLKALGKGIKAGGAGFLDDVGRLARLTGTSRLVVAPLLLGSRLGAGLRGFVPLVWTGMKSLGRAGLDDWAKVTGNLSGAWAKAGAYGMVTLNRLGRFGVAALLPLNFAEIGVVGFRGAAALAFADRVLGIPQHSLRQMMARAGDLEYLMKGVHPGAAGGGHGPGFPGRAGAHLGTGPFGGLRPGPGLGSVSTDLFHLSLTRTPSLDFTQLGFAKLGDVLLPRTGAAAHAGTNAAPGLHAVQGLVTPPLPENFTLGRGGLAVPAAAADSAVTPLTHLDASLGQIRLDSNLLLPADTAVGVVHGARHPSGLSLLTDAPATGHGVEVPGGLAKAGDAVADSTGLARGALGHAEDLADLKFPELLALQQGEITLRGISSDGIAFRIGRDTDVTVNAQTLSSLAAGSHGGVPHTGGLPGAAGLPDGAVGNAASHSATPHGGVPGALPAQSVPPVTTHVASPQHGTAASTAHGTAHPPAATTLKDTAPQAPHTVKVADAPAPLSAVNSREQALALLKGDDARPRGAGLSASADKPAGGVSSRAALDAAGVSPSRVDTHALDLVARPGRSADTAGAAHLAQAAPQPLAPHPAHAGPAGEGVVAPRGGGPGRPDPSAGPGDLRPPSRSGQTSPLGPAAPVPTGIEGHAAATVRNQLRLSIGHVITGGAADQVTAELRMQRYVAYENSLADLRTAQRDAGAGAPRTPGAGPSGGPSPARTAAQERLDAAVAEVKDARKGLRELGIDPDATLKEVRSLNARTVLEHGGLPGGSERPDLSRVLADEANEADEAIGVNGANTAAGPSAGHAADDLADLHLDDVTGPHGGTVPDGTPGNTVPAPPSHPVTVGRVENRFAAAEGGRTAEFAGDPLAFMGRQPVYTAFDLGMMTRMPGLTRELANQFITRMGDLGQHWFVLVRAGDPAAREGTLLLTPAVERYVQAFRNGELFPTPEVPPKTRELLEQLEAQRDLPHTMAEDNYLSSGFIPYKYGSATSTADIGNAVISRNPGNRVGAEFVFTPDMTGCALTITDVTDDAFRAWHYQSPNGLMQREFATRFRAEKSPTEWFGDANYLGPMPTGFRNGATNVLWRRADGSWHILSQEYRAPLSLDLGAFTLPREPFVQPLRLTPGGELAYTRKIYDSMREEADLAVQSQLLTALQTPGLSTSTRNMLQEDVLEPITRTLLGEDPELARITSFEDLATTVDTLKNQRGTTANGVRRALGDMPLPENVKNKITWAVSDFENPRWLAAVDEADARIKAGTHVTSEARPPGSAAETGPVPPAAHLAEHDAPAPAPAGGKGKGRADAQEPLPLPSPGGRPGARDAALAMQERYQVRQDIITGGTTGQEAEARLAAWDGYEIARGNLGELQARAGAGREPGVGSSTGPSTGPSTGSTRSGQLLQSRLDAAETDLTRAENHLLELGIDPRTTSDRIDEAMARIRTGDGTALGGSRRGELPHAPAPQTEPAHLAAGPANSGAPAHGLAEALPDEAVPDGALPDEALPDALDGLDELGDALPGLGHTPGPVTGAVATPLPAVGQVENRFAVLEGVRTQSFAADPVKFLDEHPVYTDFQQGIRARMPELSPAQVDAFVQQMDHWDQHWFVLYRDDALPFSHRTVLLTPAVEKYAQAFGHTGGVAAELARHPGLLKPMADGDYLAASFIPYKAGLAKKADDIGSAVIRRTPRGGTGSEFVFTPQMNGCALAVTDVTEDTFRVWHYQSPGGTTANKFATNFRVGRAGALDGRVVPERAVRDWIGDAMYLAPESGARYPGATNVLWRQADGSWHVLSQEYRASMNLTLDSFTVHRGTKVFPLHLTGGNEAAYTRQIYGGMLTEEGLKTEGELLSSLTKVGPRQAGPLQNDVLRVVFETRLDEEARLAAAGDFSALAETADKIKGKRRATADSLLETLGRSTLDDGLKDRFGGIIDRFGNPRWPGELEREARARLDAPAASRACDEFAQAYAERGRAEFEVNEWKQRFAGGAGPSATSAQPSPPELRLAAAEERLRRAGDELSALGIDPKAVQAEIEETITRSGRESRGLPGGMRRAAPDEASSSDTAASDTAPSGPVLEETAPGGTVPDAVQTPAPAPAPPMHAGAPPVAPRPELALQEGLLTRALADTPEAFFASHTVSVNFRQNIAARMPWMPSNDIGAFLEKMDAWEGDHWFVVFRPEGRSDMGSTVMLTPAVEKYIQVNAGRSGLAHYASDGRLPAAAEDSAYLTPGHIPYLSGNVDIVGIGHTRVPLVPDDRLGSNLVVTGTMNGCALAVTNVDETGFTVWHFQSPGSSQGADMRFRLDTNRSVVDWFGDAEYETPVKRGQFEVTNVLWHDRANGRWKIISQESDMLLGPRGEWLGLSRTNDLRRELRLEPGSELTYTKKIYEGLAAGHRKKVDLALSKIDDEKAWSSKEQYTVLKERLLTPFMRDMDGFMEQLLTRQDFAGLADLAESLTRTHTWSEAEIRQHVESWSKTLRPMESRWKSVRPFEERMDKLHAFLREYYNVGWAERMADEARGRLAALQPGNAGAPGASGAPGAGGSAGAADGAGGPGAVSPAAEDG</sequence>
<keyword evidence="2" id="KW-0472">Membrane</keyword>
<feature type="compositionally biased region" description="Low complexity" evidence="1">
    <location>
        <begin position="692"/>
        <end position="710"/>
    </location>
</feature>
<feature type="compositionally biased region" description="Low complexity" evidence="1">
    <location>
        <begin position="2274"/>
        <end position="2289"/>
    </location>
</feature>
<feature type="region of interest" description="Disordered" evidence="1">
    <location>
        <begin position="1048"/>
        <end position="1069"/>
    </location>
</feature>
<feature type="region of interest" description="Disordered" evidence="1">
    <location>
        <begin position="1485"/>
        <end position="1547"/>
    </location>
</feature>
<feature type="transmembrane region" description="Helical" evidence="2">
    <location>
        <begin position="165"/>
        <end position="195"/>
    </location>
</feature>
<keyword evidence="2" id="KW-0812">Transmembrane</keyword>
<feature type="compositionally biased region" description="Low complexity" evidence="1">
    <location>
        <begin position="1603"/>
        <end position="1622"/>
    </location>
</feature>
<feature type="region of interest" description="Disordered" evidence="1">
    <location>
        <begin position="2741"/>
        <end position="2778"/>
    </location>
</feature>
<feature type="compositionally biased region" description="Low complexity" evidence="1">
    <location>
        <begin position="1717"/>
        <end position="1730"/>
    </location>
</feature>
<evidence type="ECO:0000313" key="4">
    <source>
        <dbReference type="Proteomes" id="UP000270343"/>
    </source>
</evidence>
<comment type="caution">
    <text evidence="3">The sequence shown here is derived from an EMBL/GenBank/DDBJ whole genome shotgun (WGS) entry which is preliminary data.</text>
</comment>
<reference evidence="3 4" key="1">
    <citation type="journal article" date="2015" name="Antonie Van Leeuwenhoek">
        <title>Streptomyces klenkii sp. nov., isolated from deep marine sediment.</title>
        <authorList>
            <person name="Veyisoglu A."/>
            <person name="Sahin N."/>
        </authorList>
    </citation>
    <scope>NUCLEOTIDE SEQUENCE [LARGE SCALE GENOMIC DNA]</scope>
    <source>
        <strain evidence="3 4">KCTC 29202</strain>
    </source>
</reference>
<gene>
    <name evidence="3" type="ORF">D7231_28850</name>
</gene>
<dbReference type="OrthoDB" id="3877861at2"/>
<feature type="region of interest" description="Disordered" evidence="1">
    <location>
        <begin position="1714"/>
        <end position="1733"/>
    </location>
</feature>
<evidence type="ECO:0000256" key="2">
    <source>
        <dbReference type="SAM" id="Phobius"/>
    </source>
</evidence>
<feature type="region of interest" description="Disordered" evidence="1">
    <location>
        <begin position="635"/>
        <end position="713"/>
    </location>
</feature>
<accession>A0A3B0AVM4</accession>
<feature type="compositionally biased region" description="Basic and acidic residues" evidence="1">
    <location>
        <begin position="2253"/>
        <end position="2262"/>
    </location>
</feature>
<feature type="compositionally biased region" description="Low complexity" evidence="1">
    <location>
        <begin position="2741"/>
        <end position="2750"/>
    </location>
</feature>
<feature type="region of interest" description="Disordered" evidence="1">
    <location>
        <begin position="747"/>
        <end position="767"/>
    </location>
</feature>
<dbReference type="Proteomes" id="UP000270343">
    <property type="component" value="Unassembled WGS sequence"/>
</dbReference>
<feature type="compositionally biased region" description="Gly residues" evidence="1">
    <location>
        <begin position="636"/>
        <end position="648"/>
    </location>
</feature>
<feature type="compositionally biased region" description="Low complexity" evidence="1">
    <location>
        <begin position="924"/>
        <end position="946"/>
    </location>
</feature>
<evidence type="ECO:0000313" key="3">
    <source>
        <dbReference type="EMBL" id="RKN64409.1"/>
    </source>
</evidence>